<reference evidence="1 2" key="1">
    <citation type="submission" date="2017-07" db="EMBL/GenBank/DDBJ databases">
        <title>Isolation and development of strain Bacillus megaterium SR7 for enhanced growth and metabolite production under supercritical carbon dioxide.</title>
        <authorList>
            <person name="Freedman A.J.E."/>
            <person name="Peet K.C."/>
            <person name="Boock J.T."/>
            <person name="Penn K."/>
            <person name="Prather K.L.J."/>
            <person name="Thompson J.R."/>
        </authorList>
    </citation>
    <scope>NUCLEOTIDE SEQUENCE [LARGE SCALE GENOMIC DNA]</scope>
    <source>
        <strain evidence="1 2">SR7</strain>
    </source>
</reference>
<sequence>MAKDKAAETICWLAILALLILSIVNVVYKGTKQTLLFTRDELKSGEVSKSWEFFRKEQQLSQHKAKIENFRLTLDRNQNISSMRFTVIDPSDHNSYKMLGYSSCFSCEDQGEDWLTVTSDKVDRKPAQYDRLMTADEFFSKVEILNNQHFFTTSRYAYTHLYSTGEYENTSYDGPYFVLEGTELKQLQTSHSSDKDYRDYGSIQVIGSNSSGSYQTSEGTTKSVIIR</sequence>
<accession>A0AA86IH48</accession>
<organism evidence="1 2">
    <name type="scientific">Priestia megaterium</name>
    <name type="common">Bacillus megaterium</name>
    <dbReference type="NCBI Taxonomy" id="1404"/>
    <lineage>
        <taxon>Bacteria</taxon>
        <taxon>Bacillati</taxon>
        <taxon>Bacillota</taxon>
        <taxon>Bacilli</taxon>
        <taxon>Bacillales</taxon>
        <taxon>Bacillaceae</taxon>
        <taxon>Priestia</taxon>
    </lineage>
</organism>
<dbReference type="Proteomes" id="UP000253834">
    <property type="component" value="Chromosome"/>
</dbReference>
<proteinExistence type="predicted"/>
<protein>
    <submittedName>
        <fullName evidence="1">Uncharacterized protein</fullName>
    </submittedName>
</protein>
<name>A0AA86IH48_PRIMG</name>
<dbReference type="RefSeq" id="WP_114896211.1">
    <property type="nucleotide sequence ID" value="NZ_CP022674.1"/>
</dbReference>
<gene>
    <name evidence="1" type="ORF">CIB87_16145</name>
</gene>
<dbReference type="EMBL" id="CP022674">
    <property type="protein sequence ID" value="AXI30487.1"/>
    <property type="molecule type" value="Genomic_DNA"/>
</dbReference>
<evidence type="ECO:0000313" key="1">
    <source>
        <dbReference type="EMBL" id="AXI30487.1"/>
    </source>
</evidence>
<dbReference type="AlphaFoldDB" id="A0AA86IH48"/>
<evidence type="ECO:0000313" key="2">
    <source>
        <dbReference type="Proteomes" id="UP000253834"/>
    </source>
</evidence>